<evidence type="ECO:0000313" key="1">
    <source>
        <dbReference type="EMBL" id="KAI0061575.1"/>
    </source>
</evidence>
<name>A0ACB8T093_9AGAM</name>
<dbReference type="EMBL" id="MU277212">
    <property type="protein sequence ID" value="KAI0061575.1"/>
    <property type="molecule type" value="Genomic_DNA"/>
</dbReference>
<evidence type="ECO:0000313" key="2">
    <source>
        <dbReference type="Proteomes" id="UP000814140"/>
    </source>
</evidence>
<accession>A0ACB8T093</accession>
<sequence length="179" mass="20350">YFPKVFHYMRQHVDPLYARYGIQRNFKSSAYPTATANLGPSTVCFRHHDGMNHPGTPCVITPLGNFDPKRGGHLVLYDLGLKIEFPPGHTIIISSAGFLHGNTPIQQGETRYSFTQYLPGGLVRWVHLGFRRAKEVTKEARARAYELGGGFDGQLARFSKYAELEEDRDWLRRQELVAL</sequence>
<reference evidence="1" key="1">
    <citation type="submission" date="2021-03" db="EMBL/GenBank/DDBJ databases">
        <authorList>
            <consortium name="DOE Joint Genome Institute"/>
            <person name="Ahrendt S."/>
            <person name="Looney B.P."/>
            <person name="Miyauchi S."/>
            <person name="Morin E."/>
            <person name="Drula E."/>
            <person name="Courty P.E."/>
            <person name="Chicoki N."/>
            <person name="Fauchery L."/>
            <person name="Kohler A."/>
            <person name="Kuo A."/>
            <person name="Labutti K."/>
            <person name="Pangilinan J."/>
            <person name="Lipzen A."/>
            <person name="Riley R."/>
            <person name="Andreopoulos W."/>
            <person name="He G."/>
            <person name="Johnson J."/>
            <person name="Barry K.W."/>
            <person name="Grigoriev I.V."/>
            <person name="Nagy L."/>
            <person name="Hibbett D."/>
            <person name="Henrissat B."/>
            <person name="Matheny P.B."/>
            <person name="Labbe J."/>
            <person name="Martin F."/>
        </authorList>
    </citation>
    <scope>NUCLEOTIDE SEQUENCE</scope>
    <source>
        <strain evidence="1">HHB10654</strain>
    </source>
</reference>
<gene>
    <name evidence="1" type="ORF">BV25DRAFT_1805623</name>
</gene>
<proteinExistence type="predicted"/>
<organism evidence="1 2">
    <name type="scientific">Artomyces pyxidatus</name>
    <dbReference type="NCBI Taxonomy" id="48021"/>
    <lineage>
        <taxon>Eukaryota</taxon>
        <taxon>Fungi</taxon>
        <taxon>Dikarya</taxon>
        <taxon>Basidiomycota</taxon>
        <taxon>Agaricomycotina</taxon>
        <taxon>Agaricomycetes</taxon>
        <taxon>Russulales</taxon>
        <taxon>Auriscalpiaceae</taxon>
        <taxon>Artomyces</taxon>
    </lineage>
</organism>
<comment type="caution">
    <text evidence="1">The sequence shown here is derived from an EMBL/GenBank/DDBJ whole genome shotgun (WGS) entry which is preliminary data.</text>
</comment>
<feature type="non-terminal residue" evidence="1">
    <location>
        <position position="1"/>
    </location>
</feature>
<protein>
    <submittedName>
        <fullName evidence="1">Uncharacterized protein</fullName>
    </submittedName>
</protein>
<keyword evidence="2" id="KW-1185">Reference proteome</keyword>
<reference evidence="1" key="2">
    <citation type="journal article" date="2022" name="New Phytol.">
        <title>Evolutionary transition to the ectomycorrhizal habit in the genomes of a hyperdiverse lineage of mushroom-forming fungi.</title>
        <authorList>
            <person name="Looney B."/>
            <person name="Miyauchi S."/>
            <person name="Morin E."/>
            <person name="Drula E."/>
            <person name="Courty P.E."/>
            <person name="Kohler A."/>
            <person name="Kuo A."/>
            <person name="LaButti K."/>
            <person name="Pangilinan J."/>
            <person name="Lipzen A."/>
            <person name="Riley R."/>
            <person name="Andreopoulos W."/>
            <person name="He G."/>
            <person name="Johnson J."/>
            <person name="Nolan M."/>
            <person name="Tritt A."/>
            <person name="Barry K.W."/>
            <person name="Grigoriev I.V."/>
            <person name="Nagy L.G."/>
            <person name="Hibbett D."/>
            <person name="Henrissat B."/>
            <person name="Matheny P.B."/>
            <person name="Labbe J."/>
            <person name="Martin F.M."/>
        </authorList>
    </citation>
    <scope>NUCLEOTIDE SEQUENCE</scope>
    <source>
        <strain evidence="1">HHB10654</strain>
    </source>
</reference>
<dbReference type="Proteomes" id="UP000814140">
    <property type="component" value="Unassembled WGS sequence"/>
</dbReference>